<evidence type="ECO:0000313" key="1">
    <source>
        <dbReference type="EMBL" id="SIS71884.1"/>
    </source>
</evidence>
<dbReference type="STRING" id="373668.SAMN05421786_1011219"/>
<dbReference type="SUPFAM" id="SSF52788">
    <property type="entry name" value="Phosphotyrosine protein phosphatases I"/>
    <property type="match status" value="1"/>
</dbReference>
<dbReference type="PANTHER" id="PTHR43428">
    <property type="entry name" value="ARSENATE REDUCTASE"/>
    <property type="match status" value="1"/>
</dbReference>
<accession>A0A1N7LDJ0</accession>
<keyword evidence="2" id="KW-1185">Reference proteome</keyword>
<dbReference type="InterPro" id="IPR036196">
    <property type="entry name" value="Ptyr_pPase_sf"/>
</dbReference>
<dbReference type="EMBL" id="FTOL01000001">
    <property type="protein sequence ID" value="SIS71884.1"/>
    <property type="molecule type" value="Genomic_DNA"/>
</dbReference>
<evidence type="ECO:0000313" key="2">
    <source>
        <dbReference type="Proteomes" id="UP000186744"/>
    </source>
</evidence>
<dbReference type="AlphaFoldDB" id="A0A1N7LDJ0"/>
<dbReference type="Proteomes" id="UP000186744">
    <property type="component" value="Unassembled WGS sequence"/>
</dbReference>
<dbReference type="PANTHER" id="PTHR43428:SF1">
    <property type="entry name" value="ARSENATE REDUCTASE"/>
    <property type="match status" value="1"/>
</dbReference>
<name>A0A1N7LDJ0_9FLAO</name>
<proteinExistence type="predicted"/>
<gene>
    <name evidence="1" type="ORF">SAMN05421786_1011219</name>
</gene>
<sequence length="218" mass="24895">MLYSKFRVLLNSNKAMYPKLLKTIELLKNQEISEDRKATLAPLVDFIQKRLEEKKEITLNFICTHNSRRSHLSQVWAQVASAYYDISNVTCYSGGTEETAMFPKVVETLQEQGLFINKISDTENPVYAIKYNEDKHPIIGFSKRYDSLFNANKGFVAIMTCSQADGGCPFIAGADKRIPITFEDPKISDNTSEQTKVYDERSLQIGAEMFYVFSQIKK</sequence>
<dbReference type="Gene3D" id="3.40.50.2300">
    <property type="match status" value="1"/>
</dbReference>
<reference evidence="2" key="1">
    <citation type="submission" date="2017-01" db="EMBL/GenBank/DDBJ databases">
        <authorList>
            <person name="Varghese N."/>
            <person name="Submissions S."/>
        </authorList>
    </citation>
    <scope>NUCLEOTIDE SEQUENCE [LARGE SCALE GENOMIC DNA]</scope>
    <source>
        <strain evidence="2">DSM 18017</strain>
    </source>
</reference>
<protein>
    <submittedName>
        <fullName evidence="1">Arsenate reductase</fullName>
    </submittedName>
</protein>
<organism evidence="1 2">
    <name type="scientific">Chryseobacterium ureilyticum</name>
    <dbReference type="NCBI Taxonomy" id="373668"/>
    <lineage>
        <taxon>Bacteria</taxon>
        <taxon>Pseudomonadati</taxon>
        <taxon>Bacteroidota</taxon>
        <taxon>Flavobacteriia</taxon>
        <taxon>Flavobacteriales</taxon>
        <taxon>Weeksellaceae</taxon>
        <taxon>Chryseobacterium group</taxon>
        <taxon>Chryseobacterium</taxon>
    </lineage>
</organism>